<sequence length="624" mass="61999">MSRRPLLVVLAAVTAMFASTAVAAAAPPGVDPATVDLTLNAGQSTTVTKNVTTSAVPPNPDLVLLADTTGSMGGPIGNVRSNASAITGDVLAAQPTAQFGVAEYKDFTDSVPFKVNQGITGDTTAVQAGINQWVATGGGDTPEANLNALYQLATGAVAFRPDGTRIIAWFGDAPSHDPSGGHTLAQTIAALQAAKIRVVAVNVGGLDATGQASAITSATGGVLLNNVPAGQVSQAILDGIKSIEVTVTPKVTSCDPQLTVTNDPGSVKVTSGEVATFTETIKAAAGAAPGTYQCVVDYQVDGVSRGYIETTTVRVLGLSINDVTVDEGSGGAQVPATFTVSLLGGPSPNPVTVQYATANGTATAPADYAAASGTVTFAPGQTAKPVTVLVNPDTVDEPNETFTVNLSAPSGAGLLDATGVGTIVDDDRDGVFSCTGTAANVLGVTAARANPANLPCADDRSTVAAATLNAGLIKVDTKVLTASTDLTPDDQSAAPAAGDRALASAKIDKTVISTLGLTIELGVIQSQATATCQPSAGGLAPVLAGSSNVASLKINGESITVGSAPLTIPLVIGSLKLNGQTVANGVVKQQAVALDTALAKIVLAESQADVHGTSAHPAGNPCRR</sequence>
<dbReference type="GO" id="GO:0016020">
    <property type="term" value="C:membrane"/>
    <property type="evidence" value="ECO:0007669"/>
    <property type="project" value="InterPro"/>
</dbReference>
<reference evidence="9 10" key="1">
    <citation type="journal article" date="2014" name="J. Biotechnol.">
        <title>Complete genome sequence of the actinobacterium Amycolatopsis japonica MG417-CF17(T) (=DSM 44213T) producing (S,S)-N,N'-ethylenediaminedisuccinic acid.</title>
        <authorList>
            <person name="Stegmann E."/>
            <person name="Albersmeier A."/>
            <person name="Spohn M."/>
            <person name="Gert H."/>
            <person name="Weber T."/>
            <person name="Wohlleben W."/>
            <person name="Kalinowski J."/>
            <person name="Ruckert C."/>
        </authorList>
    </citation>
    <scope>NUCLEOTIDE SEQUENCE [LARGE SCALE GENOMIC DNA]</scope>
    <source>
        <strain evidence="10">MG417-CF17 (DSM 44213)</strain>
    </source>
</reference>
<feature type="chain" id="PRO_5039382749" evidence="7">
    <location>
        <begin position="25"/>
        <end position="624"/>
    </location>
</feature>
<dbReference type="GO" id="GO:0030001">
    <property type="term" value="P:metal ion transport"/>
    <property type="evidence" value="ECO:0007669"/>
    <property type="project" value="TreeGrafter"/>
</dbReference>
<dbReference type="PROSITE" id="PS50234">
    <property type="entry name" value="VWFA"/>
    <property type="match status" value="1"/>
</dbReference>
<gene>
    <name evidence="9" type="ORF">AJAP_22240</name>
</gene>
<dbReference type="SUPFAM" id="SSF53300">
    <property type="entry name" value="vWA-like"/>
    <property type="match status" value="1"/>
</dbReference>
<accession>A0A075UY05</accession>
<comment type="subcellular location">
    <subcellularLocation>
        <location evidence="1">Secreted</location>
    </subcellularLocation>
</comment>
<dbReference type="RefSeq" id="WP_038514818.1">
    <property type="nucleotide sequence ID" value="NZ_CP008953.1"/>
</dbReference>
<keyword evidence="3 7" id="KW-0732">Signal</keyword>
<dbReference type="EMBL" id="CP008953">
    <property type="protein sequence ID" value="AIG77306.1"/>
    <property type="molecule type" value="Genomic_DNA"/>
</dbReference>
<dbReference type="Gene3D" id="2.60.40.2030">
    <property type="match status" value="1"/>
</dbReference>
<dbReference type="PANTHER" id="PTHR11878">
    <property type="entry name" value="SODIUM/CALCIUM EXCHANGER"/>
    <property type="match status" value="1"/>
</dbReference>
<evidence type="ECO:0000256" key="1">
    <source>
        <dbReference type="ARBA" id="ARBA00004613"/>
    </source>
</evidence>
<dbReference type="PANTHER" id="PTHR11878:SF65">
    <property type="entry name" value="NA_CA-EXCHANGE PROTEIN, ISOFORM G"/>
    <property type="match status" value="1"/>
</dbReference>
<keyword evidence="10" id="KW-1185">Reference proteome</keyword>
<dbReference type="SMART" id="SM00237">
    <property type="entry name" value="Calx_beta"/>
    <property type="match status" value="1"/>
</dbReference>
<keyword evidence="2" id="KW-0964">Secreted</keyword>
<keyword evidence="6" id="KW-0813">Transport</keyword>
<feature type="domain" description="VWFA" evidence="8">
    <location>
        <begin position="61"/>
        <end position="240"/>
    </location>
</feature>
<evidence type="ECO:0000256" key="5">
    <source>
        <dbReference type="ARBA" id="ARBA00022837"/>
    </source>
</evidence>
<evidence type="ECO:0000256" key="3">
    <source>
        <dbReference type="ARBA" id="ARBA00022729"/>
    </source>
</evidence>
<evidence type="ECO:0000256" key="7">
    <source>
        <dbReference type="SAM" id="SignalP"/>
    </source>
</evidence>
<dbReference type="InterPro" id="IPR056861">
    <property type="entry name" value="HMCN1-like_VWA"/>
</dbReference>
<dbReference type="KEGG" id="aja:AJAP_22240"/>
<dbReference type="Proteomes" id="UP000028492">
    <property type="component" value="Chromosome"/>
</dbReference>
<keyword evidence="4" id="KW-0677">Repeat</keyword>
<name>A0A075UY05_9PSEU</name>
<evidence type="ECO:0000313" key="9">
    <source>
        <dbReference type="EMBL" id="AIG77306.1"/>
    </source>
</evidence>
<dbReference type="GO" id="GO:0007154">
    <property type="term" value="P:cell communication"/>
    <property type="evidence" value="ECO:0007669"/>
    <property type="project" value="InterPro"/>
</dbReference>
<evidence type="ECO:0000259" key="8">
    <source>
        <dbReference type="PROSITE" id="PS50234"/>
    </source>
</evidence>
<dbReference type="InterPro" id="IPR038081">
    <property type="entry name" value="CalX-like_sf"/>
</dbReference>
<dbReference type="CDD" id="cd00198">
    <property type="entry name" value="vWFA"/>
    <property type="match status" value="1"/>
</dbReference>
<dbReference type="AlphaFoldDB" id="A0A075UY05"/>
<keyword evidence="6" id="KW-0406">Ion transport</keyword>
<dbReference type="Gene3D" id="3.40.50.410">
    <property type="entry name" value="von Willebrand factor, type A domain"/>
    <property type="match status" value="1"/>
</dbReference>
<protein>
    <submittedName>
        <fullName evidence="9">Hyalin</fullName>
    </submittedName>
</protein>
<feature type="signal peptide" evidence="7">
    <location>
        <begin position="1"/>
        <end position="24"/>
    </location>
</feature>
<dbReference type="Pfam" id="PF25106">
    <property type="entry name" value="VWA_4"/>
    <property type="match status" value="1"/>
</dbReference>
<dbReference type="eggNOG" id="COG2304">
    <property type="taxonomic scope" value="Bacteria"/>
</dbReference>
<dbReference type="InterPro" id="IPR002035">
    <property type="entry name" value="VWF_A"/>
</dbReference>
<dbReference type="InterPro" id="IPR003644">
    <property type="entry name" value="Calx_beta"/>
</dbReference>
<keyword evidence="5" id="KW-0106">Calcium</keyword>
<dbReference type="InterPro" id="IPR036465">
    <property type="entry name" value="vWFA_dom_sf"/>
</dbReference>
<dbReference type="InterPro" id="IPR051171">
    <property type="entry name" value="CaCA"/>
</dbReference>
<dbReference type="Pfam" id="PF03160">
    <property type="entry name" value="Calx-beta"/>
    <property type="match status" value="1"/>
</dbReference>
<organism evidence="9 10">
    <name type="scientific">Amycolatopsis japonica</name>
    <dbReference type="NCBI Taxonomy" id="208439"/>
    <lineage>
        <taxon>Bacteria</taxon>
        <taxon>Bacillati</taxon>
        <taxon>Actinomycetota</taxon>
        <taxon>Actinomycetes</taxon>
        <taxon>Pseudonocardiales</taxon>
        <taxon>Pseudonocardiaceae</taxon>
        <taxon>Amycolatopsis</taxon>
        <taxon>Amycolatopsis japonica group</taxon>
    </lineage>
</organism>
<dbReference type="SUPFAM" id="SSF141072">
    <property type="entry name" value="CalX-like"/>
    <property type="match status" value="1"/>
</dbReference>
<evidence type="ECO:0000313" key="10">
    <source>
        <dbReference type="Proteomes" id="UP000028492"/>
    </source>
</evidence>
<evidence type="ECO:0000256" key="2">
    <source>
        <dbReference type="ARBA" id="ARBA00022525"/>
    </source>
</evidence>
<evidence type="ECO:0000256" key="6">
    <source>
        <dbReference type="ARBA" id="ARBA00023065"/>
    </source>
</evidence>
<proteinExistence type="predicted"/>
<dbReference type="STRING" id="208439.AJAP_22240"/>
<evidence type="ECO:0000256" key="4">
    <source>
        <dbReference type="ARBA" id="ARBA00022737"/>
    </source>
</evidence>
<dbReference type="HOGENOM" id="CLU_437864_0_0_11"/>